<keyword evidence="11" id="KW-1003">Cell membrane</keyword>
<dbReference type="NCBIfam" id="TIGR01525">
    <property type="entry name" value="ATPase-IB_hvy"/>
    <property type="match status" value="1"/>
</dbReference>
<dbReference type="SUPFAM" id="SSF81653">
    <property type="entry name" value="Calcium ATPase, transduction domain A"/>
    <property type="match status" value="1"/>
</dbReference>
<feature type="domain" description="P-type ATPase A" evidence="12">
    <location>
        <begin position="150"/>
        <end position="250"/>
    </location>
</feature>
<evidence type="ECO:0000256" key="4">
    <source>
        <dbReference type="ARBA" id="ARBA00022723"/>
    </source>
</evidence>
<dbReference type="Pfam" id="PF00702">
    <property type="entry name" value="Hydrolase"/>
    <property type="match status" value="1"/>
</dbReference>
<dbReference type="InterPro" id="IPR023299">
    <property type="entry name" value="ATPase_P-typ_cyto_dom_N"/>
</dbReference>
<evidence type="ECO:0000313" key="13">
    <source>
        <dbReference type="EMBL" id="ADI38979.1"/>
    </source>
</evidence>
<dbReference type="InterPro" id="IPR023214">
    <property type="entry name" value="HAD_sf"/>
</dbReference>
<dbReference type="GO" id="GO:0016887">
    <property type="term" value="F:ATP hydrolysis activity"/>
    <property type="evidence" value="ECO:0007669"/>
    <property type="project" value="InterPro"/>
</dbReference>
<dbReference type="InterPro" id="IPR018303">
    <property type="entry name" value="ATPase_P-typ_P_site"/>
</dbReference>
<keyword evidence="14" id="KW-1185">Reference proteome</keyword>
<dbReference type="Gene3D" id="3.40.50.1000">
    <property type="entry name" value="HAD superfamily/HAD-like"/>
    <property type="match status" value="1"/>
</dbReference>
<accession>D6YSD4</accession>
<dbReference type="InterPro" id="IPR001757">
    <property type="entry name" value="P_typ_ATPase"/>
</dbReference>
<feature type="transmembrane region" description="Helical" evidence="11">
    <location>
        <begin position="101"/>
        <end position="128"/>
    </location>
</feature>
<dbReference type="eggNOG" id="COG2217">
    <property type="taxonomic scope" value="Bacteria"/>
</dbReference>
<comment type="subcellular location">
    <subcellularLocation>
        <location evidence="11">Cell membrane</location>
    </subcellularLocation>
    <subcellularLocation>
        <location evidence="1">Membrane</location>
        <topology evidence="1">Multi-pass membrane protein</topology>
    </subcellularLocation>
</comment>
<evidence type="ECO:0000256" key="7">
    <source>
        <dbReference type="ARBA" id="ARBA00022842"/>
    </source>
</evidence>
<evidence type="ECO:0000313" key="14">
    <source>
        <dbReference type="Proteomes" id="UP000001505"/>
    </source>
</evidence>
<dbReference type="NCBIfam" id="TIGR01494">
    <property type="entry name" value="ATPase_P-type"/>
    <property type="match status" value="1"/>
</dbReference>
<dbReference type="Gene3D" id="3.40.1110.10">
    <property type="entry name" value="Calcium-transporting ATPase, cytoplasmic domain N"/>
    <property type="match status" value="1"/>
</dbReference>
<evidence type="ECO:0000256" key="10">
    <source>
        <dbReference type="ARBA" id="ARBA00023136"/>
    </source>
</evidence>
<dbReference type="PANTHER" id="PTHR43079:SF1">
    <property type="entry name" value="CADMIUM_ZINC-TRANSPORTING ATPASE HMA1, CHLOROPLASTIC-RELATED"/>
    <property type="match status" value="1"/>
</dbReference>
<dbReference type="SUPFAM" id="SSF56784">
    <property type="entry name" value="HAD-like"/>
    <property type="match status" value="1"/>
</dbReference>
<proteinExistence type="inferred from homology"/>
<dbReference type="SFLD" id="SFLDF00027">
    <property type="entry name" value="p-type_atpase"/>
    <property type="match status" value="1"/>
</dbReference>
<dbReference type="AlphaFoldDB" id="D6YSD4"/>
<dbReference type="SFLD" id="SFLDS00003">
    <property type="entry name" value="Haloacid_Dehalogenase"/>
    <property type="match status" value="1"/>
</dbReference>
<dbReference type="GO" id="GO:0005886">
    <property type="term" value="C:plasma membrane"/>
    <property type="evidence" value="ECO:0007669"/>
    <property type="project" value="UniProtKB-SubCell"/>
</dbReference>
<dbReference type="InterPro" id="IPR059000">
    <property type="entry name" value="ATPase_P-type_domA"/>
</dbReference>
<feature type="transmembrane region" description="Helical" evidence="11">
    <location>
        <begin position="71"/>
        <end position="89"/>
    </location>
</feature>
<dbReference type="STRING" id="716544.wcw_1634"/>
<feature type="transmembrane region" description="Helical" evidence="11">
    <location>
        <begin position="46"/>
        <end position="66"/>
    </location>
</feature>
<feature type="transmembrane region" description="Helical" evidence="11">
    <location>
        <begin position="304"/>
        <end position="330"/>
    </location>
</feature>
<evidence type="ECO:0000256" key="8">
    <source>
        <dbReference type="ARBA" id="ARBA00022967"/>
    </source>
</evidence>
<dbReference type="GO" id="GO:0030001">
    <property type="term" value="P:metal ion transport"/>
    <property type="evidence" value="ECO:0007669"/>
    <property type="project" value="UniProtKB-ARBA"/>
</dbReference>
<dbReference type="InterPro" id="IPR036412">
    <property type="entry name" value="HAD-like_sf"/>
</dbReference>
<keyword evidence="4 11" id="KW-0479">Metal-binding</keyword>
<dbReference type="GO" id="GO:0005524">
    <property type="term" value="F:ATP binding"/>
    <property type="evidence" value="ECO:0007669"/>
    <property type="project" value="UniProtKB-UniRule"/>
</dbReference>
<keyword evidence="3 11" id="KW-0812">Transmembrane</keyword>
<keyword evidence="6 11" id="KW-0067">ATP-binding</keyword>
<keyword evidence="8" id="KW-1278">Translocase</keyword>
<reference evidence="13 14" key="1">
    <citation type="journal article" date="2010" name="PLoS ONE">
        <title>The Waddlia genome: a window into chlamydial biology.</title>
        <authorList>
            <person name="Bertelli C."/>
            <person name="Collyn F."/>
            <person name="Croxatto A."/>
            <person name="Ruckert C."/>
            <person name="Polkinghorne A."/>
            <person name="Kebbi-Beghdadi C."/>
            <person name="Goesmann A."/>
            <person name="Vaughan L."/>
            <person name="Greub G."/>
        </authorList>
    </citation>
    <scope>NUCLEOTIDE SEQUENCE [LARGE SCALE GENOMIC DNA]</scope>
    <source>
        <strain evidence="14">ATCC VR-1470 / WSU 86-1044</strain>
    </source>
</reference>
<dbReference type="Proteomes" id="UP000001505">
    <property type="component" value="Chromosome"/>
</dbReference>
<dbReference type="Gene3D" id="2.70.150.10">
    <property type="entry name" value="Calcium-transporting ATPase, cytoplasmic transduction domain A"/>
    <property type="match status" value="1"/>
</dbReference>
<dbReference type="PROSITE" id="PS00154">
    <property type="entry name" value="ATPASE_E1_E2"/>
    <property type="match status" value="1"/>
</dbReference>
<dbReference type="KEGG" id="wch:wcw_1634"/>
<protein>
    <submittedName>
        <fullName evidence="13">Heavy metal translocating ATPase, P-type</fullName>
        <ecNumber evidence="13">3.6.1.-</ecNumber>
    </submittedName>
</protein>
<dbReference type="EC" id="3.6.1.-" evidence="13"/>
<evidence type="ECO:0000256" key="5">
    <source>
        <dbReference type="ARBA" id="ARBA00022741"/>
    </source>
</evidence>
<keyword evidence="9 11" id="KW-1133">Transmembrane helix</keyword>
<keyword evidence="10 11" id="KW-0472">Membrane</keyword>
<name>D6YSD4_WADCW</name>
<feature type="transmembrane region" description="Helical" evidence="11">
    <location>
        <begin position="618"/>
        <end position="637"/>
    </location>
</feature>
<sequence length="663" mass="71599">MSTSTEPSIQPLIFEQFFELGQEETLSPFITPNSRDWSAHLTLKSAILAAFLLLISFILSFFPAWVPFSHLTLIGVYFLAGIPSLIEALEDLANFEVNIDILMTLAAFSSIFIGSGMEGGLLLVLFALSGSMEDAVRSKATSAINSLHKLSPTTAFVVQEDGTAVEKSIKEIAVGCLIRVKAGQIVPLDGLVKKGRSSVNLVHLTGESIPVPKSIGDEVPAGAQNIDGAISMEVTRTSNDSTLARIIELVTQAQDAKPKLQRWFDAQSRRYAISIILLAFIFAASFPFLLQIPFLGTEGSLYRALAFLIAASPCALIIALPIAYLSAISICARNGILMKGGVALDALASCKAIAFDKTGTLTTGELTCEPIESIAPSSQEKRQRALEIAAALEQNAIHPIARSIVSYAEEQKIRPAELAEFQSIPGFGLKGKVEEGEVFLGRPEYLIDKLPADKSGPLKTRMEDVQSKGEMLAVLSCGSDLFLFRFHDTVRPELKKTLDMLKSRWNLLIVMLTGDHENSARRVAEELGIDQWRAHLRPEDKLSAVSEISQSKGLAMVGDGINDAPALARSTVGVCMGQVGTTAAMDASDIVLLHDNIEMLSWLYGKAKKTQAIVKQNFLLATGAIIFASLPALFGIVPLWMAVILHEGGTILVGLNALRLLRK</sequence>
<dbReference type="InterPro" id="IPR051949">
    <property type="entry name" value="Cation_Transport_ATPase"/>
</dbReference>
<dbReference type="SUPFAM" id="SSF81665">
    <property type="entry name" value="Calcium ATPase, transmembrane domain M"/>
    <property type="match status" value="1"/>
</dbReference>
<evidence type="ECO:0000256" key="6">
    <source>
        <dbReference type="ARBA" id="ARBA00022840"/>
    </source>
</evidence>
<dbReference type="RefSeq" id="WP_013182685.1">
    <property type="nucleotide sequence ID" value="NC_014225.1"/>
</dbReference>
<dbReference type="OrthoDB" id="9813266at2"/>
<dbReference type="SFLD" id="SFLDG00002">
    <property type="entry name" value="C1.7:_P-type_atpase_like"/>
    <property type="match status" value="1"/>
</dbReference>
<evidence type="ECO:0000256" key="3">
    <source>
        <dbReference type="ARBA" id="ARBA00022692"/>
    </source>
</evidence>
<evidence type="ECO:0000259" key="12">
    <source>
        <dbReference type="Pfam" id="PF00122"/>
    </source>
</evidence>
<comment type="similarity">
    <text evidence="2 11">Belongs to the cation transport ATPase (P-type) (TC 3.A.3) family. Type IB subfamily.</text>
</comment>
<dbReference type="GO" id="GO:0019829">
    <property type="term" value="F:ATPase-coupled monoatomic cation transmembrane transporter activity"/>
    <property type="evidence" value="ECO:0007669"/>
    <property type="project" value="InterPro"/>
</dbReference>
<evidence type="ECO:0000256" key="11">
    <source>
        <dbReference type="RuleBase" id="RU362081"/>
    </source>
</evidence>
<dbReference type="EMBL" id="CP001928">
    <property type="protein sequence ID" value="ADI38979.1"/>
    <property type="molecule type" value="Genomic_DNA"/>
</dbReference>
<evidence type="ECO:0000256" key="1">
    <source>
        <dbReference type="ARBA" id="ARBA00004141"/>
    </source>
</evidence>
<gene>
    <name evidence="13" type="primary">zntA</name>
    <name evidence="13" type="ordered locus">wcw_1634</name>
</gene>
<feature type="transmembrane region" description="Helical" evidence="11">
    <location>
        <begin position="271"/>
        <end position="292"/>
    </location>
</feature>
<keyword evidence="13" id="KW-0378">Hydrolase</keyword>
<dbReference type="Pfam" id="PF00122">
    <property type="entry name" value="E1-E2_ATPase"/>
    <property type="match status" value="1"/>
</dbReference>
<evidence type="ECO:0000256" key="9">
    <source>
        <dbReference type="ARBA" id="ARBA00022989"/>
    </source>
</evidence>
<organism evidence="13 14">
    <name type="scientific">Waddlia chondrophila (strain ATCC VR-1470 / WSU 86-1044)</name>
    <dbReference type="NCBI Taxonomy" id="716544"/>
    <lineage>
        <taxon>Bacteria</taxon>
        <taxon>Pseudomonadati</taxon>
        <taxon>Chlamydiota</taxon>
        <taxon>Chlamydiia</taxon>
        <taxon>Parachlamydiales</taxon>
        <taxon>Waddliaceae</taxon>
        <taxon>Waddlia</taxon>
    </lineage>
</organism>
<dbReference type="PRINTS" id="PR00119">
    <property type="entry name" value="CATATPASE"/>
</dbReference>
<dbReference type="CDD" id="cd02079">
    <property type="entry name" value="P-type_ATPase_HM"/>
    <property type="match status" value="1"/>
</dbReference>
<dbReference type="GO" id="GO:0046872">
    <property type="term" value="F:metal ion binding"/>
    <property type="evidence" value="ECO:0007669"/>
    <property type="project" value="UniProtKB-KW"/>
</dbReference>
<keyword evidence="5 11" id="KW-0547">Nucleotide-binding</keyword>
<dbReference type="InterPro" id="IPR008250">
    <property type="entry name" value="ATPase_P-typ_transduc_dom_A_sf"/>
</dbReference>
<evidence type="ECO:0000256" key="2">
    <source>
        <dbReference type="ARBA" id="ARBA00006024"/>
    </source>
</evidence>
<dbReference type="InterPro" id="IPR023298">
    <property type="entry name" value="ATPase_P-typ_TM_dom_sf"/>
</dbReference>
<dbReference type="PANTHER" id="PTHR43079">
    <property type="entry name" value="PROBABLE CADMIUM/ZINC-TRANSPORTING ATPASE HMA1"/>
    <property type="match status" value="1"/>
</dbReference>
<dbReference type="HOGENOM" id="CLU_001771_6_3_0"/>
<dbReference type="InterPro" id="IPR027256">
    <property type="entry name" value="P-typ_ATPase_IB"/>
</dbReference>
<dbReference type="InterPro" id="IPR044492">
    <property type="entry name" value="P_typ_ATPase_HD_dom"/>
</dbReference>
<keyword evidence="7" id="KW-0460">Magnesium</keyword>
<dbReference type="FunFam" id="2.70.150.10:FF:000002">
    <property type="entry name" value="Copper-transporting ATPase 1, putative"/>
    <property type="match status" value="1"/>
</dbReference>